<reference evidence="1 2" key="1">
    <citation type="submission" date="2024-05" db="EMBL/GenBank/DDBJ databases">
        <title>Genome sequence of Ponticoccus litoralis KCCM 90028.</title>
        <authorList>
            <person name="Kim J.M."/>
            <person name="Lee J.K."/>
            <person name="Choi B.J."/>
            <person name="Bayburt H."/>
            <person name="Baek J.H."/>
            <person name="Jeon C.O."/>
        </authorList>
    </citation>
    <scope>NUCLEOTIDE SEQUENCE [LARGE SCALE GENOMIC DNA]</scope>
    <source>
        <strain evidence="1 2">KCCM 90028</strain>
    </source>
</reference>
<evidence type="ECO:0000313" key="1">
    <source>
        <dbReference type="EMBL" id="MEN9063116.1"/>
    </source>
</evidence>
<accession>A0AAW9SE26</accession>
<evidence type="ECO:0000313" key="2">
    <source>
        <dbReference type="Proteomes" id="UP001428774"/>
    </source>
</evidence>
<dbReference type="AlphaFoldDB" id="A0AAW9SE26"/>
<keyword evidence="2" id="KW-1185">Reference proteome</keyword>
<protein>
    <submittedName>
        <fullName evidence="1">Uncharacterized protein</fullName>
    </submittedName>
</protein>
<comment type="caution">
    <text evidence="1">The sequence shown here is derived from an EMBL/GenBank/DDBJ whole genome shotgun (WGS) entry which is preliminary data.</text>
</comment>
<dbReference type="EMBL" id="JBDNCH010000004">
    <property type="protein sequence ID" value="MEN9063116.1"/>
    <property type="molecule type" value="Genomic_DNA"/>
</dbReference>
<proteinExistence type="predicted"/>
<sequence>MVAEIEHVAARISHLTFISEFDAAWLAIRALLIATKTKADFLKLHTGLLEIRARDQYLKTGRRDALWPTPGSDPLLLEGAVRYAVKQCALGQDEMCQDVMRLGDVLRRIVIHGSSKGTAYADAQGFAQQEYKSVLDTKGIEVARNYLGRSPRSLQKLWALYEPVLAYVYLDYAQAQRLAARVPGFDHSHIVQFPYLFRDLLNMATHTKPIKQKRMQVIVFK</sequence>
<name>A0AAW9SE26_9RHOB</name>
<dbReference type="Proteomes" id="UP001428774">
    <property type="component" value="Unassembled WGS sequence"/>
</dbReference>
<dbReference type="RefSeq" id="WP_347168221.1">
    <property type="nucleotide sequence ID" value="NZ_JBDNCH010000004.1"/>
</dbReference>
<organism evidence="1 2">
    <name type="scientific">Ponticoccus litoralis</name>
    <dbReference type="NCBI Taxonomy" id="422297"/>
    <lineage>
        <taxon>Bacteria</taxon>
        <taxon>Pseudomonadati</taxon>
        <taxon>Pseudomonadota</taxon>
        <taxon>Alphaproteobacteria</taxon>
        <taxon>Rhodobacterales</taxon>
        <taxon>Roseobacteraceae</taxon>
        <taxon>Ponticoccus</taxon>
    </lineage>
</organism>
<gene>
    <name evidence="1" type="ORF">ABFB10_21155</name>
</gene>